<comment type="caution">
    <text evidence="8">The sequence shown here is derived from an EMBL/GenBank/DDBJ whole genome shotgun (WGS) entry which is preliminary data.</text>
</comment>
<accession>A0A1Q9DCX4</accession>
<dbReference type="PANTHER" id="PTHR43511">
    <property type="match status" value="1"/>
</dbReference>
<evidence type="ECO:0000256" key="6">
    <source>
        <dbReference type="SAM" id="Phobius"/>
    </source>
</evidence>
<protein>
    <recommendedName>
        <fullName evidence="2">UTP--glucose-1-phosphate uridylyltransferase</fullName>
        <ecNumber evidence="2">2.7.7.9</ecNumber>
    </recommendedName>
</protein>
<comment type="similarity">
    <text evidence="1">Belongs to the UDPGP type 1 family.</text>
</comment>
<dbReference type="Pfam" id="PF04547">
    <property type="entry name" value="Anoctamin"/>
    <property type="match status" value="1"/>
</dbReference>
<feature type="transmembrane region" description="Helical" evidence="6">
    <location>
        <begin position="377"/>
        <end position="394"/>
    </location>
</feature>
<dbReference type="InterPro" id="IPR029044">
    <property type="entry name" value="Nucleotide-diphossugar_trans"/>
</dbReference>
<keyword evidence="6" id="KW-0472">Membrane</keyword>
<dbReference type="Proteomes" id="UP000186817">
    <property type="component" value="Unassembled WGS sequence"/>
</dbReference>
<dbReference type="OrthoDB" id="296386at2759"/>
<feature type="compositionally biased region" description="Basic and acidic residues" evidence="5">
    <location>
        <begin position="1424"/>
        <end position="1434"/>
    </location>
</feature>
<evidence type="ECO:0000256" key="4">
    <source>
        <dbReference type="ARBA" id="ARBA00022695"/>
    </source>
</evidence>
<dbReference type="Pfam" id="PF01704">
    <property type="entry name" value="UDPGP"/>
    <property type="match status" value="1"/>
</dbReference>
<reference evidence="8 9" key="1">
    <citation type="submission" date="2016-02" db="EMBL/GenBank/DDBJ databases">
        <title>Genome analysis of coral dinoflagellate symbionts highlights evolutionary adaptations to a symbiotic lifestyle.</title>
        <authorList>
            <person name="Aranda M."/>
            <person name="Li Y."/>
            <person name="Liew Y.J."/>
            <person name="Baumgarten S."/>
            <person name="Simakov O."/>
            <person name="Wilson M."/>
            <person name="Piel J."/>
            <person name="Ashoor H."/>
            <person name="Bougouffa S."/>
            <person name="Bajic V.B."/>
            <person name="Ryu T."/>
            <person name="Ravasi T."/>
            <person name="Bayer T."/>
            <person name="Micklem G."/>
            <person name="Kim H."/>
            <person name="Bhak J."/>
            <person name="Lajeunesse T.C."/>
            <person name="Voolstra C.R."/>
        </authorList>
    </citation>
    <scope>NUCLEOTIDE SEQUENCE [LARGE SCALE GENOMIC DNA]</scope>
    <source>
        <strain evidence="8 9">CCMP2467</strain>
    </source>
</reference>
<dbReference type="SUPFAM" id="SSF53448">
    <property type="entry name" value="Nucleotide-diphospho-sugar transferases"/>
    <property type="match status" value="1"/>
</dbReference>
<dbReference type="EMBL" id="LSRX01000598">
    <property type="protein sequence ID" value="OLP92997.1"/>
    <property type="molecule type" value="Genomic_DNA"/>
</dbReference>
<keyword evidence="9" id="KW-1185">Reference proteome</keyword>
<evidence type="ECO:0000256" key="2">
    <source>
        <dbReference type="ARBA" id="ARBA00012415"/>
    </source>
</evidence>
<feature type="region of interest" description="Disordered" evidence="5">
    <location>
        <begin position="1663"/>
        <end position="1710"/>
    </location>
</feature>
<feature type="transmembrane region" description="Helical" evidence="6">
    <location>
        <begin position="720"/>
        <end position="746"/>
    </location>
</feature>
<keyword evidence="6" id="KW-0812">Transmembrane</keyword>
<evidence type="ECO:0000259" key="7">
    <source>
        <dbReference type="Pfam" id="PF04547"/>
    </source>
</evidence>
<feature type="region of interest" description="Disordered" evidence="5">
    <location>
        <begin position="1537"/>
        <end position="1585"/>
    </location>
</feature>
<keyword evidence="4 8" id="KW-0548">Nucleotidyltransferase</keyword>
<feature type="domain" description="Anoctamin transmembrane" evidence="7">
    <location>
        <begin position="361"/>
        <end position="784"/>
    </location>
</feature>
<feature type="transmembrane region" description="Helical" evidence="6">
    <location>
        <begin position="554"/>
        <end position="575"/>
    </location>
</feature>
<dbReference type="InterPro" id="IPR049452">
    <property type="entry name" value="Anoctamin_TM"/>
</dbReference>
<dbReference type="GO" id="GO:0003983">
    <property type="term" value="F:UTP:glucose-1-phosphate uridylyltransferase activity"/>
    <property type="evidence" value="ECO:0007669"/>
    <property type="project" value="UniProtKB-EC"/>
</dbReference>
<dbReference type="Gene3D" id="2.160.10.10">
    <property type="entry name" value="Hexapeptide repeat proteins"/>
    <property type="match status" value="1"/>
</dbReference>
<feature type="compositionally biased region" description="Basic and acidic residues" evidence="5">
    <location>
        <begin position="1675"/>
        <end position="1684"/>
    </location>
</feature>
<organism evidence="8 9">
    <name type="scientific">Symbiodinium microadriaticum</name>
    <name type="common">Dinoflagellate</name>
    <name type="synonym">Zooxanthella microadriatica</name>
    <dbReference type="NCBI Taxonomy" id="2951"/>
    <lineage>
        <taxon>Eukaryota</taxon>
        <taxon>Sar</taxon>
        <taxon>Alveolata</taxon>
        <taxon>Dinophyceae</taxon>
        <taxon>Suessiales</taxon>
        <taxon>Symbiodiniaceae</taxon>
        <taxon>Symbiodinium</taxon>
    </lineage>
</organism>
<evidence type="ECO:0000256" key="5">
    <source>
        <dbReference type="SAM" id="MobiDB-lite"/>
    </source>
</evidence>
<dbReference type="GO" id="GO:0006011">
    <property type="term" value="P:UDP-alpha-D-glucose metabolic process"/>
    <property type="evidence" value="ECO:0007669"/>
    <property type="project" value="InterPro"/>
</dbReference>
<dbReference type="InterPro" id="IPR016267">
    <property type="entry name" value="UDPGP_trans"/>
</dbReference>
<dbReference type="EC" id="2.7.7.9" evidence="2"/>
<name>A0A1Q9DCX4_SYMMI</name>
<keyword evidence="6" id="KW-1133">Transmembrane helix</keyword>
<feature type="compositionally biased region" description="Acidic residues" evidence="5">
    <location>
        <begin position="1469"/>
        <end position="1484"/>
    </location>
</feature>
<evidence type="ECO:0000256" key="3">
    <source>
        <dbReference type="ARBA" id="ARBA00022679"/>
    </source>
</evidence>
<evidence type="ECO:0000313" key="8">
    <source>
        <dbReference type="EMBL" id="OLP92997.1"/>
    </source>
</evidence>
<feature type="transmembrane region" description="Helical" evidence="6">
    <location>
        <begin position="406"/>
        <end position="427"/>
    </location>
</feature>
<sequence>MSAPDAIRMSEVASLAEAALDLAATAIQTQSRDKLVLEIGSETRFLGYLGLPAYGVWLRGLRAQATQAVARMAKVAAKEGKTGDLSLSSEHDERAALMQDAGVAKTTGTVMGSPIQLDVPPTQFVMVFPYPEGSHDDSVKQSYREPMEEPSAAWEAIFHGREKPALVKDGISKQDFIAAVKDGVIDVLEGDGCNIVDFFSVDGDEHFVTIAIEDPKTFSILAAKHEARARVKPEAYRNAKKKVPTDQKMRKGKDFDFVHVYFDERHLNGATIDNTCTAFVRYAEDIKEKLEDLSEPDKLRVARRTITQHLSLPALEQAEVITKFFAAHDWEKVQELYARGWSNPLKFYQWPGAQMPDYLATYFGMQVAYFFHFYNSFIKWLSIPAILSVVVVIIRHIDVLSLYQVHLMNSAFGAGLCLWTTAFLASYKQDMDFKTLSWGMQGASAEVAQVRKSFRDELRGTCLETLQNLFHWVLCVLFIAETIGAVAYLTEARSVARDNPEESTMGIPNTIFVLAAKYLVTVNIKVVDFAWMSLSPWLSGRENWRTDAELKSAMTLKIFAVKFVVFYYPFVYTLFIQPVVDGCEVVKGREDHPLQGCLQQVRSDLGVFFITQVISEVVEVAVSIAMMYRTIKAEISRKSEGRQHLSYLEFQALGTPYTVTDEVADYMDVVFNFGFIAMFGVTMPPMCILCFLASFPLKRLAGYKFCYVQQRVIPRSQEGIGSWIGILNFVAYMGVTITCYIAIFIFHVEHADQLQMLMTFIVAERAVGIFKFAIEAFLSSKSVSQQRIEEYNEDVLDVVLSKDTAAVAVPKGKRSHVSKHGERFKQASMPSATAATGGGGKMGELWPLYEAKMKKEGLNDAAIAAFKYNYSVLTSGQDTMIPESSISPVDSLPSYESLNVTEDSSLLRRTAPRRQVVLKLNGGLGTGMGLEKAKSLLPVKQGLTFLEWDLIAQQVESMKASTHHTPDTTMSRAEVKFMLMNSFSTSEDTLEALAKYPSLGTGSDLEFVQNKAPKVTEEESESEWCPPGHGDLYPAMVGSGTLDRLLMQGIKYMFASCLNLRVSNSDNLGATLAARQRDLKLLTYFAGSKAPFMMEVATRTDADKKGGHLAKDKKTGGLLLRETAQCPEEDEKEFQNVGKYKFFNTNNLWVDLEALADQFRKSGGALQLPVMKNSKTVDPRDKKSTKVLQLETAMGAAISCFPGATAVVIPRSRFAPVKTTNDLLALRSDAYLLTPDSRIELDPKRSSLPPNVKLETWQTWFVDAMDGMIPNGPPSLIDCKKLVIEGPIVFSPGVTIVGVTIKNASSEKKAVAEIPQLAIPKCDPAAHQASFLCHVLEGYCSPSKRRSARCLHGIYEQTLEETRCQPTMTRGGDRGGAPAGARSGGMTHHIQGPHLIPNVGREAMLVAEVIRRRPKAKSKPGQVRAEREKVEQREKRKKRKKSERSRSSSVPASKSRSRTQVRPKHDSPDGDGEEDEAAEEDADEGALPTALDVNSEHEARRIEEERRQLQRLKEVQEKKRKQESERRKNLGGVFALSADDFDKEEDERAKRAQAAQEGARSEKQQLRHPSRTSQRKDEKVLLDDGSPGSGFDKCWKNWDFTKAEDPAEVARQFMRVTAAKRRGYGDAAKMCRAHCGHGSAIDLPVSSAEKVAVSWLLKEAALHAGGAPRRSRARAGGEAHDMRQEPPPFGVSASRRTSARKGNASCPGGSEQTVAAITCSSWHEKPAAGQTIDMAPGTPREDDLDNLHRELRELEGPQMQHLRLKGQAKVISFLHALVDQRKALHQTGAKPAKGRELRCKPCAFVGRKEGCRELECQFCHDAVHVMGQRLKKLEATRRRPSEHLARLPKKKSALLVK</sequence>
<gene>
    <name evidence="8" type="ORF">AK812_SmicGene25158</name>
</gene>
<proteinExistence type="inferred from homology"/>
<feature type="region of interest" description="Disordered" evidence="5">
    <location>
        <begin position="1411"/>
        <end position="1502"/>
    </location>
</feature>
<keyword evidence="3 8" id="KW-0808">Transferase</keyword>
<evidence type="ECO:0000256" key="1">
    <source>
        <dbReference type="ARBA" id="ARBA00010401"/>
    </source>
</evidence>
<feature type="transmembrane region" description="Helical" evidence="6">
    <location>
        <begin position="669"/>
        <end position="695"/>
    </location>
</feature>
<dbReference type="Gene3D" id="3.90.550.10">
    <property type="entry name" value="Spore Coat Polysaccharide Biosynthesis Protein SpsA, Chain A"/>
    <property type="match status" value="1"/>
</dbReference>
<dbReference type="InterPro" id="IPR002618">
    <property type="entry name" value="UDPGP_fam"/>
</dbReference>
<feature type="region of interest" description="Disordered" evidence="5">
    <location>
        <begin position="1366"/>
        <end position="1398"/>
    </location>
</feature>
<evidence type="ECO:0000313" key="9">
    <source>
        <dbReference type="Proteomes" id="UP000186817"/>
    </source>
</evidence>
<feature type="transmembrane region" description="Helical" evidence="6">
    <location>
        <begin position="469"/>
        <end position="490"/>
    </location>
</feature>